<dbReference type="STRING" id="1250539.Ga0080574_TMP1727"/>
<accession>A0A1P8URP4</accession>
<evidence type="ECO:0000313" key="2">
    <source>
        <dbReference type="Proteomes" id="UP000187059"/>
    </source>
</evidence>
<name>A0A1P8URP4_9RHOB</name>
<dbReference type="EMBL" id="CP015093">
    <property type="protein sequence ID" value="APZ52061.1"/>
    <property type="molecule type" value="Genomic_DNA"/>
</dbReference>
<dbReference type="AlphaFoldDB" id="A0A1P8URP4"/>
<gene>
    <name evidence="1" type="ORF">Ga0080574_TMP1727</name>
</gene>
<organism evidence="1 2">
    <name type="scientific">Salipiger abyssi</name>
    <dbReference type="NCBI Taxonomy" id="1250539"/>
    <lineage>
        <taxon>Bacteria</taxon>
        <taxon>Pseudomonadati</taxon>
        <taxon>Pseudomonadota</taxon>
        <taxon>Alphaproteobacteria</taxon>
        <taxon>Rhodobacterales</taxon>
        <taxon>Roseobacteraceae</taxon>
        <taxon>Salipiger</taxon>
    </lineage>
</organism>
<keyword evidence="2" id="KW-1185">Reference proteome</keyword>
<proteinExistence type="predicted"/>
<dbReference type="KEGG" id="paby:Ga0080574_TMP1727"/>
<dbReference type="Proteomes" id="UP000187059">
    <property type="component" value="Chromosome"/>
</dbReference>
<sequence length="37" mass="3577">MAAIGAGCGFRATSPGGLTTALDETPALPLSCRQNGA</sequence>
<evidence type="ECO:0000313" key="1">
    <source>
        <dbReference type="EMBL" id="APZ52061.1"/>
    </source>
</evidence>
<protein>
    <submittedName>
        <fullName evidence="1">Uncharacterized protein</fullName>
    </submittedName>
</protein>
<reference evidence="1 2" key="1">
    <citation type="submission" date="2016-04" db="EMBL/GenBank/DDBJ databases">
        <title>Deep-sea bacteria in the southern Pacific.</title>
        <authorList>
            <person name="Tang K."/>
        </authorList>
    </citation>
    <scope>NUCLEOTIDE SEQUENCE [LARGE SCALE GENOMIC DNA]</scope>
    <source>
        <strain evidence="1 2">JLT2014</strain>
    </source>
</reference>